<dbReference type="InterPro" id="IPR018490">
    <property type="entry name" value="cNMP-bd_dom_sf"/>
</dbReference>
<dbReference type="InterPro" id="IPR014710">
    <property type="entry name" value="RmlC-like_jellyroll"/>
</dbReference>
<protein>
    <submittedName>
        <fullName evidence="6">Crp/Fnr family transcriptional regulator</fullName>
    </submittedName>
</protein>
<dbReference type="SMART" id="SM00100">
    <property type="entry name" value="cNMP"/>
    <property type="match status" value="1"/>
</dbReference>
<evidence type="ECO:0000259" key="5">
    <source>
        <dbReference type="PROSITE" id="PS51063"/>
    </source>
</evidence>
<gene>
    <name evidence="6" type="ORF">DQ356_06520</name>
</gene>
<dbReference type="PROSITE" id="PS50042">
    <property type="entry name" value="CNMP_BINDING_3"/>
    <property type="match status" value="1"/>
</dbReference>
<dbReference type="PROSITE" id="PS51063">
    <property type="entry name" value="HTH_CRP_2"/>
    <property type="match status" value="1"/>
</dbReference>
<proteinExistence type="predicted"/>
<dbReference type="Gene3D" id="2.60.120.10">
    <property type="entry name" value="Jelly Rolls"/>
    <property type="match status" value="1"/>
</dbReference>
<dbReference type="EMBL" id="QPIE01000004">
    <property type="protein sequence ID" value="RCU43081.1"/>
    <property type="molecule type" value="Genomic_DNA"/>
</dbReference>
<dbReference type="GO" id="GO:0005829">
    <property type="term" value="C:cytosol"/>
    <property type="evidence" value="ECO:0007669"/>
    <property type="project" value="TreeGrafter"/>
</dbReference>
<dbReference type="GO" id="GO:0003700">
    <property type="term" value="F:DNA-binding transcription factor activity"/>
    <property type="evidence" value="ECO:0007669"/>
    <property type="project" value="TreeGrafter"/>
</dbReference>
<dbReference type="Pfam" id="PF13545">
    <property type="entry name" value="HTH_Crp_2"/>
    <property type="match status" value="1"/>
</dbReference>
<dbReference type="Proteomes" id="UP000252172">
    <property type="component" value="Unassembled WGS sequence"/>
</dbReference>
<dbReference type="AlphaFoldDB" id="A0A368N0P2"/>
<dbReference type="SUPFAM" id="SSF46785">
    <property type="entry name" value="Winged helix' DNA-binding domain"/>
    <property type="match status" value="1"/>
</dbReference>
<dbReference type="Pfam" id="PF00027">
    <property type="entry name" value="cNMP_binding"/>
    <property type="match status" value="1"/>
</dbReference>
<keyword evidence="3" id="KW-0804">Transcription</keyword>
<dbReference type="InterPro" id="IPR036390">
    <property type="entry name" value="WH_DNA-bd_sf"/>
</dbReference>
<dbReference type="InterPro" id="IPR000595">
    <property type="entry name" value="cNMP-bd_dom"/>
</dbReference>
<accession>A0A368N0P2</accession>
<evidence type="ECO:0000259" key="4">
    <source>
        <dbReference type="PROSITE" id="PS50042"/>
    </source>
</evidence>
<evidence type="ECO:0000256" key="1">
    <source>
        <dbReference type="ARBA" id="ARBA00023015"/>
    </source>
</evidence>
<keyword evidence="2" id="KW-0238">DNA-binding</keyword>
<dbReference type="PANTHER" id="PTHR24567:SF26">
    <property type="entry name" value="REGULATORY PROTEIN YEIL"/>
    <property type="match status" value="1"/>
</dbReference>
<sequence length="201" mass="23419">MAFQFDDETIKATKAEVKRHNKGDMIMTEGDTSQHFFYLKEGELDVFNFTEEGKEFLQHKVQPGNFFGEPAVLLQQPFPGNVEVYSEKAEIVKIKREDFIQFALLHPQKLLEFTCSVAQKSLRKSLSLKNIVFLNPEERVFQQILDYKKEKGKSKDEKIFIHLTRKELSNMTGLRIETIIRTVKKMEKEGKLEIISGKIFI</sequence>
<dbReference type="InterPro" id="IPR050397">
    <property type="entry name" value="Env_Response_Regulators"/>
</dbReference>
<dbReference type="OrthoDB" id="667966at2"/>
<keyword evidence="7" id="KW-1185">Reference proteome</keyword>
<evidence type="ECO:0000313" key="6">
    <source>
        <dbReference type="EMBL" id="RCU43081.1"/>
    </source>
</evidence>
<dbReference type="CDD" id="cd00038">
    <property type="entry name" value="CAP_ED"/>
    <property type="match status" value="1"/>
</dbReference>
<dbReference type="RefSeq" id="WP_114303668.1">
    <property type="nucleotide sequence ID" value="NZ_QPIE01000004.1"/>
</dbReference>
<dbReference type="PANTHER" id="PTHR24567">
    <property type="entry name" value="CRP FAMILY TRANSCRIPTIONAL REGULATORY PROTEIN"/>
    <property type="match status" value="1"/>
</dbReference>
<keyword evidence="1" id="KW-0805">Transcription regulation</keyword>
<feature type="domain" description="HTH crp-type" evidence="5">
    <location>
        <begin position="134"/>
        <end position="201"/>
    </location>
</feature>
<evidence type="ECO:0000313" key="7">
    <source>
        <dbReference type="Proteomes" id="UP000252172"/>
    </source>
</evidence>
<dbReference type="PRINTS" id="PR00034">
    <property type="entry name" value="HTHCRP"/>
</dbReference>
<name>A0A368N0P2_9FLAO</name>
<reference evidence="6 7" key="1">
    <citation type="submission" date="2018-07" db="EMBL/GenBank/DDBJ databases">
        <title>Chryseobacterium lacus sp. nov., isolated from lake water.</title>
        <authorList>
            <person name="Li C.-M."/>
        </authorList>
    </citation>
    <scope>NUCLEOTIDE SEQUENCE [LARGE SCALE GENOMIC DNA]</scope>
    <source>
        <strain evidence="6 7">YLOS41</strain>
    </source>
</reference>
<evidence type="ECO:0000256" key="2">
    <source>
        <dbReference type="ARBA" id="ARBA00023125"/>
    </source>
</evidence>
<feature type="domain" description="Cyclic nucleotide-binding" evidence="4">
    <location>
        <begin position="18"/>
        <end position="102"/>
    </location>
</feature>
<dbReference type="SUPFAM" id="SSF51206">
    <property type="entry name" value="cAMP-binding domain-like"/>
    <property type="match status" value="1"/>
</dbReference>
<dbReference type="GO" id="GO:0003677">
    <property type="term" value="F:DNA binding"/>
    <property type="evidence" value="ECO:0007669"/>
    <property type="project" value="UniProtKB-KW"/>
</dbReference>
<evidence type="ECO:0000256" key="3">
    <source>
        <dbReference type="ARBA" id="ARBA00023163"/>
    </source>
</evidence>
<organism evidence="6 7">
    <name type="scientific">Chryseobacterium lacus</name>
    <dbReference type="NCBI Taxonomy" id="2058346"/>
    <lineage>
        <taxon>Bacteria</taxon>
        <taxon>Pseudomonadati</taxon>
        <taxon>Bacteroidota</taxon>
        <taxon>Flavobacteriia</taxon>
        <taxon>Flavobacteriales</taxon>
        <taxon>Weeksellaceae</taxon>
        <taxon>Chryseobacterium group</taxon>
        <taxon>Chryseobacterium</taxon>
    </lineage>
</organism>
<dbReference type="InterPro" id="IPR012318">
    <property type="entry name" value="HTH_CRP"/>
</dbReference>
<comment type="caution">
    <text evidence="6">The sequence shown here is derived from an EMBL/GenBank/DDBJ whole genome shotgun (WGS) entry which is preliminary data.</text>
</comment>